<gene>
    <name evidence="1" type="ORF">PS922_01036</name>
</gene>
<sequence length="72" mass="8137">MEEHYKKIPIPEGHTLVDKGMEAKGSRKGQDTDIYWYDELNSAGEVVASYEVTDSMSVYPPFNRHISVSKSS</sequence>
<dbReference type="Proteomes" id="UP000325565">
    <property type="component" value="Unassembled WGS sequence"/>
</dbReference>
<organism evidence="1 2">
    <name type="scientific">Pseudomonas fluorescens</name>
    <dbReference type="NCBI Taxonomy" id="294"/>
    <lineage>
        <taxon>Bacteria</taxon>
        <taxon>Pseudomonadati</taxon>
        <taxon>Pseudomonadota</taxon>
        <taxon>Gammaproteobacteria</taxon>
        <taxon>Pseudomonadales</taxon>
        <taxon>Pseudomonadaceae</taxon>
        <taxon>Pseudomonas</taxon>
    </lineage>
</organism>
<dbReference type="RefSeq" id="WP_154863054.1">
    <property type="nucleotide sequence ID" value="NZ_CABVJB010000002.1"/>
</dbReference>
<name>A0A5E7RQG5_PSEFL</name>
<proteinExistence type="predicted"/>
<evidence type="ECO:0000313" key="1">
    <source>
        <dbReference type="EMBL" id="VVP73183.1"/>
    </source>
</evidence>
<reference evidence="1 2" key="1">
    <citation type="submission" date="2019-09" db="EMBL/GenBank/DDBJ databases">
        <authorList>
            <person name="Chandra G."/>
            <person name="Truman W A."/>
        </authorList>
    </citation>
    <scope>NUCLEOTIDE SEQUENCE [LARGE SCALE GENOMIC DNA]</scope>
    <source>
        <strain evidence="1">PS922</strain>
    </source>
</reference>
<evidence type="ECO:0008006" key="3">
    <source>
        <dbReference type="Google" id="ProtNLM"/>
    </source>
</evidence>
<accession>A0A5E7RQG5</accession>
<dbReference type="EMBL" id="CABVJB010000002">
    <property type="protein sequence ID" value="VVP73183.1"/>
    <property type="molecule type" value="Genomic_DNA"/>
</dbReference>
<evidence type="ECO:0000313" key="2">
    <source>
        <dbReference type="Proteomes" id="UP000325565"/>
    </source>
</evidence>
<protein>
    <recommendedName>
        <fullName evidence="3">Lipoprotein</fullName>
    </recommendedName>
</protein>
<dbReference type="AlphaFoldDB" id="A0A5E7RQG5"/>